<name>A0A3M7QNH5_BRAPC</name>
<protein>
    <submittedName>
        <fullName evidence="2">Uncharacterized protein</fullName>
    </submittedName>
</protein>
<reference evidence="2 3" key="1">
    <citation type="journal article" date="2018" name="Sci. Rep.">
        <title>Genomic signatures of local adaptation to the degree of environmental predictability in rotifers.</title>
        <authorList>
            <person name="Franch-Gras L."/>
            <person name="Hahn C."/>
            <person name="Garcia-Roger E.M."/>
            <person name="Carmona M.J."/>
            <person name="Serra M."/>
            <person name="Gomez A."/>
        </authorList>
    </citation>
    <scope>NUCLEOTIDE SEQUENCE [LARGE SCALE GENOMIC DNA]</scope>
    <source>
        <strain evidence="2">HYR1</strain>
    </source>
</reference>
<evidence type="ECO:0000313" key="3">
    <source>
        <dbReference type="Proteomes" id="UP000276133"/>
    </source>
</evidence>
<dbReference type="AlphaFoldDB" id="A0A3M7QNH5"/>
<dbReference type="EMBL" id="REGN01005541">
    <property type="protein sequence ID" value="RNA12977.1"/>
    <property type="molecule type" value="Genomic_DNA"/>
</dbReference>
<gene>
    <name evidence="2" type="ORF">BpHYR1_019352</name>
</gene>
<evidence type="ECO:0000256" key="1">
    <source>
        <dbReference type="SAM" id="MobiDB-lite"/>
    </source>
</evidence>
<sequence length="66" mass="7304">MFSSIDSFESSVSVSSPSDPFTLGSLLTTFRVFRKELLENLVPYLSTPYRSLSSMMYEGISSLNPG</sequence>
<organism evidence="2 3">
    <name type="scientific">Brachionus plicatilis</name>
    <name type="common">Marine rotifer</name>
    <name type="synonym">Brachionus muelleri</name>
    <dbReference type="NCBI Taxonomy" id="10195"/>
    <lineage>
        <taxon>Eukaryota</taxon>
        <taxon>Metazoa</taxon>
        <taxon>Spiralia</taxon>
        <taxon>Gnathifera</taxon>
        <taxon>Rotifera</taxon>
        <taxon>Eurotatoria</taxon>
        <taxon>Monogononta</taxon>
        <taxon>Pseudotrocha</taxon>
        <taxon>Ploima</taxon>
        <taxon>Brachionidae</taxon>
        <taxon>Brachionus</taxon>
    </lineage>
</organism>
<dbReference type="Proteomes" id="UP000276133">
    <property type="component" value="Unassembled WGS sequence"/>
</dbReference>
<accession>A0A3M7QNH5</accession>
<comment type="caution">
    <text evidence="2">The sequence shown here is derived from an EMBL/GenBank/DDBJ whole genome shotgun (WGS) entry which is preliminary data.</text>
</comment>
<proteinExistence type="predicted"/>
<keyword evidence="3" id="KW-1185">Reference proteome</keyword>
<feature type="compositionally biased region" description="Low complexity" evidence="1">
    <location>
        <begin position="1"/>
        <end position="20"/>
    </location>
</feature>
<evidence type="ECO:0000313" key="2">
    <source>
        <dbReference type="EMBL" id="RNA12977.1"/>
    </source>
</evidence>
<feature type="region of interest" description="Disordered" evidence="1">
    <location>
        <begin position="1"/>
        <end position="22"/>
    </location>
</feature>